<accession>A0A4Y7Q4K7</accession>
<feature type="transmembrane region" description="Helical" evidence="2">
    <location>
        <begin position="133"/>
        <end position="151"/>
    </location>
</feature>
<gene>
    <name evidence="3" type="ORF">BD410DRAFT_748188</name>
</gene>
<keyword evidence="2" id="KW-0472">Membrane</keyword>
<keyword evidence="2" id="KW-0812">Transmembrane</keyword>
<feature type="transmembrane region" description="Helical" evidence="2">
    <location>
        <begin position="45"/>
        <end position="68"/>
    </location>
</feature>
<reference evidence="3 4" key="1">
    <citation type="submission" date="2018-06" db="EMBL/GenBank/DDBJ databases">
        <title>A transcriptomic atlas of mushroom development highlights an independent origin of complex multicellularity.</title>
        <authorList>
            <consortium name="DOE Joint Genome Institute"/>
            <person name="Krizsan K."/>
            <person name="Almasi E."/>
            <person name="Merenyi Z."/>
            <person name="Sahu N."/>
            <person name="Viragh M."/>
            <person name="Koszo T."/>
            <person name="Mondo S."/>
            <person name="Kiss B."/>
            <person name="Balint B."/>
            <person name="Kues U."/>
            <person name="Barry K."/>
            <person name="Hegedus J.C."/>
            <person name="Henrissat B."/>
            <person name="Johnson J."/>
            <person name="Lipzen A."/>
            <person name="Ohm R."/>
            <person name="Nagy I."/>
            <person name="Pangilinan J."/>
            <person name="Yan J."/>
            <person name="Xiong Y."/>
            <person name="Grigoriev I.V."/>
            <person name="Hibbett D.S."/>
            <person name="Nagy L.G."/>
        </authorList>
    </citation>
    <scope>NUCLEOTIDE SEQUENCE [LARGE SCALE GENOMIC DNA]</scope>
    <source>
        <strain evidence="3 4">SZMC22713</strain>
    </source>
</reference>
<dbReference type="EMBL" id="ML170174">
    <property type="protein sequence ID" value="TDL22514.1"/>
    <property type="molecule type" value="Genomic_DNA"/>
</dbReference>
<feature type="transmembrane region" description="Helical" evidence="2">
    <location>
        <begin position="80"/>
        <end position="97"/>
    </location>
</feature>
<dbReference type="AlphaFoldDB" id="A0A4Y7Q4K7"/>
<organism evidence="3 4">
    <name type="scientific">Rickenella mellea</name>
    <dbReference type="NCBI Taxonomy" id="50990"/>
    <lineage>
        <taxon>Eukaryota</taxon>
        <taxon>Fungi</taxon>
        <taxon>Dikarya</taxon>
        <taxon>Basidiomycota</taxon>
        <taxon>Agaricomycotina</taxon>
        <taxon>Agaricomycetes</taxon>
        <taxon>Hymenochaetales</taxon>
        <taxon>Rickenellaceae</taxon>
        <taxon>Rickenella</taxon>
    </lineage>
</organism>
<proteinExistence type="predicted"/>
<keyword evidence="2" id="KW-1133">Transmembrane helix</keyword>
<evidence type="ECO:0000256" key="1">
    <source>
        <dbReference type="SAM" id="MobiDB-lite"/>
    </source>
</evidence>
<dbReference type="VEuPathDB" id="FungiDB:BD410DRAFT_748188"/>
<dbReference type="OrthoDB" id="2793550at2759"/>
<evidence type="ECO:0008006" key="5">
    <source>
        <dbReference type="Google" id="ProtNLM"/>
    </source>
</evidence>
<feature type="region of interest" description="Disordered" evidence="1">
    <location>
        <begin position="193"/>
        <end position="221"/>
    </location>
</feature>
<evidence type="ECO:0000313" key="4">
    <source>
        <dbReference type="Proteomes" id="UP000294933"/>
    </source>
</evidence>
<protein>
    <recommendedName>
        <fullName evidence="5">MARVEL domain-containing protein</fullName>
    </recommendedName>
</protein>
<evidence type="ECO:0000256" key="2">
    <source>
        <dbReference type="SAM" id="Phobius"/>
    </source>
</evidence>
<evidence type="ECO:0000313" key="3">
    <source>
        <dbReference type="EMBL" id="TDL22514.1"/>
    </source>
</evidence>
<dbReference type="Proteomes" id="UP000294933">
    <property type="component" value="Unassembled WGS sequence"/>
</dbReference>
<name>A0A4Y7Q4K7_9AGAM</name>
<sequence>MSSKYSAFGRTRLFAMGALFVINIIVLALSARVNKFQEFFFMADLLPLGLSISTLILIFVSLLIDFALPDSFTSKPPFEIGLLSILAIFWLAFNAFSTARWRFIPMACSNIPNEFADEKLWCRDIQALKSFMWIEWLLIMSIVAFTLRYVITQASQGHKHIWSTSLSRYSPNSSGALSSADFDYDTRGPRDPFGHASTFWGERSANGTPAPPQWEKFDRAR</sequence>
<feature type="transmembrane region" description="Helical" evidence="2">
    <location>
        <begin position="12"/>
        <end position="33"/>
    </location>
</feature>
<keyword evidence="4" id="KW-1185">Reference proteome</keyword>